<evidence type="ECO:0000313" key="2">
    <source>
        <dbReference type="Proteomes" id="UP000299102"/>
    </source>
</evidence>
<dbReference type="Proteomes" id="UP000299102">
    <property type="component" value="Unassembled WGS sequence"/>
</dbReference>
<sequence length="89" mass="10002">MGLLRACVEYGRNNLSTSYTRRPWAGQGRRNFPSSVRLHLLIFINGEFNETNWTFSSSEFVSGTVAARRKVARASSRLGRAPAEALRRA</sequence>
<reference evidence="1 2" key="1">
    <citation type="journal article" date="2019" name="Commun. Biol.">
        <title>The bagworm genome reveals a unique fibroin gene that provides high tensile strength.</title>
        <authorList>
            <person name="Kono N."/>
            <person name="Nakamura H."/>
            <person name="Ohtoshi R."/>
            <person name="Tomita M."/>
            <person name="Numata K."/>
            <person name="Arakawa K."/>
        </authorList>
    </citation>
    <scope>NUCLEOTIDE SEQUENCE [LARGE SCALE GENOMIC DNA]</scope>
</reference>
<proteinExistence type="predicted"/>
<comment type="caution">
    <text evidence="1">The sequence shown here is derived from an EMBL/GenBank/DDBJ whole genome shotgun (WGS) entry which is preliminary data.</text>
</comment>
<gene>
    <name evidence="1" type="ORF">EVAR_60495_1</name>
</gene>
<evidence type="ECO:0000313" key="1">
    <source>
        <dbReference type="EMBL" id="GBP87787.1"/>
    </source>
</evidence>
<protein>
    <submittedName>
        <fullName evidence="1">Uncharacterized protein</fullName>
    </submittedName>
</protein>
<dbReference type="AlphaFoldDB" id="A0A4C1ZME3"/>
<organism evidence="1 2">
    <name type="scientific">Eumeta variegata</name>
    <name type="common">Bagworm moth</name>
    <name type="synonym">Eumeta japonica</name>
    <dbReference type="NCBI Taxonomy" id="151549"/>
    <lineage>
        <taxon>Eukaryota</taxon>
        <taxon>Metazoa</taxon>
        <taxon>Ecdysozoa</taxon>
        <taxon>Arthropoda</taxon>
        <taxon>Hexapoda</taxon>
        <taxon>Insecta</taxon>
        <taxon>Pterygota</taxon>
        <taxon>Neoptera</taxon>
        <taxon>Endopterygota</taxon>
        <taxon>Lepidoptera</taxon>
        <taxon>Glossata</taxon>
        <taxon>Ditrysia</taxon>
        <taxon>Tineoidea</taxon>
        <taxon>Psychidae</taxon>
        <taxon>Oiketicinae</taxon>
        <taxon>Eumeta</taxon>
    </lineage>
</organism>
<name>A0A4C1ZME3_EUMVA</name>
<dbReference type="EMBL" id="BGZK01001885">
    <property type="protein sequence ID" value="GBP87787.1"/>
    <property type="molecule type" value="Genomic_DNA"/>
</dbReference>
<keyword evidence="2" id="KW-1185">Reference proteome</keyword>
<accession>A0A4C1ZME3</accession>